<protein>
    <submittedName>
        <fullName evidence="4">DDE superfamily endonuclease</fullName>
    </submittedName>
</protein>
<gene>
    <name evidence="4" type="ORF">QE152_g12542</name>
</gene>
<comment type="cofactor">
    <cofactor evidence="1">
        <name>a divalent metal cation</name>
        <dbReference type="ChEBI" id="CHEBI:60240"/>
    </cofactor>
</comment>
<evidence type="ECO:0000313" key="4">
    <source>
        <dbReference type="EMBL" id="KAK9736378.1"/>
    </source>
</evidence>
<dbReference type="GO" id="GO:0046872">
    <property type="term" value="F:metal ion binding"/>
    <property type="evidence" value="ECO:0007669"/>
    <property type="project" value="UniProtKB-KW"/>
</dbReference>
<keyword evidence="4" id="KW-0378">Hydrolase</keyword>
<sequence length="168" mass="19451">MEKVAICTHEIVRDANNEIITVDNNIMVRNKTSNEIIMMPMSKKLCAYDDDTAEQHGLSQPTLSRIVKRVVEAVAGHINKFIQFPEGNEILRLRRILIIWPIAQIINKFIQFPEGNEILRKEYYSLNVQMVCDAKIKTRNIVARWRGSTHDSRIWESGSLKLKFEIGK</sequence>
<evidence type="ECO:0000256" key="1">
    <source>
        <dbReference type="ARBA" id="ARBA00001968"/>
    </source>
</evidence>
<name>A0AAW1LRP1_POPJA</name>
<keyword evidence="2" id="KW-0479">Metal-binding</keyword>
<evidence type="ECO:0000259" key="3">
    <source>
        <dbReference type="Pfam" id="PF13359"/>
    </source>
</evidence>
<dbReference type="AlphaFoldDB" id="A0AAW1LRP1"/>
<feature type="domain" description="DDE Tnp4" evidence="3">
    <location>
        <begin position="120"/>
        <end position="163"/>
    </location>
</feature>
<accession>A0AAW1LRP1</accession>
<comment type="caution">
    <text evidence="4">The sequence shown here is derived from an EMBL/GenBank/DDBJ whole genome shotgun (WGS) entry which is preliminary data.</text>
</comment>
<dbReference type="Pfam" id="PF13359">
    <property type="entry name" value="DDE_Tnp_4"/>
    <property type="match status" value="1"/>
</dbReference>
<keyword evidence="4" id="KW-0540">Nuclease</keyword>
<evidence type="ECO:0000313" key="5">
    <source>
        <dbReference type="Proteomes" id="UP001458880"/>
    </source>
</evidence>
<keyword evidence="4" id="KW-0255">Endonuclease</keyword>
<keyword evidence="5" id="KW-1185">Reference proteome</keyword>
<reference evidence="4 5" key="1">
    <citation type="journal article" date="2024" name="BMC Genomics">
        <title>De novo assembly and annotation of Popillia japonica's genome with initial clues to its potential as an invasive pest.</title>
        <authorList>
            <person name="Cucini C."/>
            <person name="Boschi S."/>
            <person name="Funari R."/>
            <person name="Cardaioli E."/>
            <person name="Iannotti N."/>
            <person name="Marturano G."/>
            <person name="Paoli F."/>
            <person name="Bruttini M."/>
            <person name="Carapelli A."/>
            <person name="Frati F."/>
            <person name="Nardi F."/>
        </authorList>
    </citation>
    <scope>NUCLEOTIDE SEQUENCE [LARGE SCALE GENOMIC DNA]</scope>
    <source>
        <strain evidence="4">DMR45628</strain>
    </source>
</reference>
<evidence type="ECO:0000256" key="2">
    <source>
        <dbReference type="ARBA" id="ARBA00022723"/>
    </source>
</evidence>
<dbReference type="EMBL" id="JASPKY010000114">
    <property type="protein sequence ID" value="KAK9736378.1"/>
    <property type="molecule type" value="Genomic_DNA"/>
</dbReference>
<dbReference type="GO" id="GO:0004519">
    <property type="term" value="F:endonuclease activity"/>
    <property type="evidence" value="ECO:0007669"/>
    <property type="project" value="UniProtKB-KW"/>
</dbReference>
<dbReference type="InterPro" id="IPR027806">
    <property type="entry name" value="HARBI1_dom"/>
</dbReference>
<proteinExistence type="predicted"/>
<organism evidence="4 5">
    <name type="scientific">Popillia japonica</name>
    <name type="common">Japanese beetle</name>
    <dbReference type="NCBI Taxonomy" id="7064"/>
    <lineage>
        <taxon>Eukaryota</taxon>
        <taxon>Metazoa</taxon>
        <taxon>Ecdysozoa</taxon>
        <taxon>Arthropoda</taxon>
        <taxon>Hexapoda</taxon>
        <taxon>Insecta</taxon>
        <taxon>Pterygota</taxon>
        <taxon>Neoptera</taxon>
        <taxon>Endopterygota</taxon>
        <taxon>Coleoptera</taxon>
        <taxon>Polyphaga</taxon>
        <taxon>Scarabaeiformia</taxon>
        <taxon>Scarabaeidae</taxon>
        <taxon>Rutelinae</taxon>
        <taxon>Popillia</taxon>
    </lineage>
</organism>
<dbReference type="Proteomes" id="UP001458880">
    <property type="component" value="Unassembled WGS sequence"/>
</dbReference>